<organism evidence="1 2">
    <name type="scientific">Nyctereutes procyonoides</name>
    <name type="common">Raccoon dog</name>
    <name type="synonym">Canis procyonoides</name>
    <dbReference type="NCBI Taxonomy" id="34880"/>
    <lineage>
        <taxon>Eukaryota</taxon>
        <taxon>Metazoa</taxon>
        <taxon>Chordata</taxon>
        <taxon>Craniata</taxon>
        <taxon>Vertebrata</taxon>
        <taxon>Euteleostomi</taxon>
        <taxon>Mammalia</taxon>
        <taxon>Eutheria</taxon>
        <taxon>Laurasiatheria</taxon>
        <taxon>Carnivora</taxon>
        <taxon>Caniformia</taxon>
        <taxon>Canidae</taxon>
        <taxon>Nyctereutes</taxon>
    </lineage>
</organism>
<keyword evidence="2" id="KW-1185">Reference proteome</keyword>
<accession>A0A811ZZR1</accession>
<name>A0A811ZZR1_NYCPR</name>
<reference evidence="1" key="1">
    <citation type="submission" date="2020-12" db="EMBL/GenBank/DDBJ databases">
        <authorList>
            <consortium name="Molecular Ecology Group"/>
        </authorList>
    </citation>
    <scope>NUCLEOTIDE SEQUENCE</scope>
    <source>
        <strain evidence="1">TBG_1078</strain>
    </source>
</reference>
<gene>
    <name evidence="1" type="ORF">NYPRO_LOCUS26939</name>
</gene>
<dbReference type="EMBL" id="CAJHUB010000789">
    <property type="protein sequence ID" value="CAD7694147.1"/>
    <property type="molecule type" value="Genomic_DNA"/>
</dbReference>
<sequence length="128" mass="15120">MANQLQGIQLPLQAWKQAREVFKAQEEEEEESQAEIEQYCWQREDCSTRGEKETQEKMTILQIYFQQNRDEVLDNFLVFVTSGQKSMKTTASMDRRGRSSSASRLGFYMPSRNMKLQQNLSYILVKRH</sequence>
<evidence type="ECO:0000313" key="1">
    <source>
        <dbReference type="EMBL" id="CAD7694147.1"/>
    </source>
</evidence>
<dbReference type="AlphaFoldDB" id="A0A811ZZR1"/>
<dbReference type="Proteomes" id="UP000645828">
    <property type="component" value="Unassembled WGS sequence"/>
</dbReference>
<evidence type="ECO:0000313" key="2">
    <source>
        <dbReference type="Proteomes" id="UP000645828"/>
    </source>
</evidence>
<comment type="caution">
    <text evidence="1">The sequence shown here is derived from an EMBL/GenBank/DDBJ whole genome shotgun (WGS) entry which is preliminary data.</text>
</comment>
<protein>
    <submittedName>
        <fullName evidence="1">(raccoon dog) hypothetical protein</fullName>
    </submittedName>
</protein>
<proteinExistence type="predicted"/>